<dbReference type="FunCoup" id="F0Z9H2">
    <property type="interactions" value="879"/>
</dbReference>
<evidence type="ECO:0000259" key="2">
    <source>
        <dbReference type="PROSITE" id="PS51797"/>
    </source>
</evidence>
<dbReference type="KEGG" id="dpp:DICPUDRAFT_52670"/>
<dbReference type="EMBL" id="GL870958">
    <property type="protein sequence ID" value="EGC39381.1"/>
    <property type="molecule type" value="Genomic_DNA"/>
</dbReference>
<dbReference type="VEuPathDB" id="AmoebaDB:DICPUDRAFT_52670"/>
<protein>
    <recommendedName>
        <fullName evidence="2">TCTP domain-containing protein</fullName>
    </recommendedName>
</protein>
<gene>
    <name evidence="3" type="ORF">DICPUDRAFT_52670</name>
</gene>
<dbReference type="RefSeq" id="XP_003284055.1">
    <property type="nucleotide sequence ID" value="XM_003284007.1"/>
</dbReference>
<dbReference type="GO" id="GO:0005737">
    <property type="term" value="C:cytoplasm"/>
    <property type="evidence" value="ECO:0000318"/>
    <property type="project" value="GO_Central"/>
</dbReference>
<reference evidence="4" key="1">
    <citation type="journal article" date="2011" name="Genome Biol.">
        <title>Comparative genomics of the social amoebae Dictyostelium discoideum and Dictyostelium purpureum.</title>
        <authorList>
            <consortium name="US DOE Joint Genome Institute (JGI-PGF)"/>
            <person name="Sucgang R."/>
            <person name="Kuo A."/>
            <person name="Tian X."/>
            <person name="Salerno W."/>
            <person name="Parikh A."/>
            <person name="Feasley C.L."/>
            <person name="Dalin E."/>
            <person name="Tu H."/>
            <person name="Huang E."/>
            <person name="Barry K."/>
            <person name="Lindquist E."/>
            <person name="Shapiro H."/>
            <person name="Bruce D."/>
            <person name="Schmutz J."/>
            <person name="Salamov A."/>
            <person name="Fey P."/>
            <person name="Gaudet P."/>
            <person name="Anjard C."/>
            <person name="Babu M.M."/>
            <person name="Basu S."/>
            <person name="Bushmanova Y."/>
            <person name="van der Wel H."/>
            <person name="Katoh-Kurasawa M."/>
            <person name="Dinh C."/>
            <person name="Coutinho P.M."/>
            <person name="Saito T."/>
            <person name="Elias M."/>
            <person name="Schaap P."/>
            <person name="Kay R.R."/>
            <person name="Henrissat B."/>
            <person name="Eichinger L."/>
            <person name="Rivero F."/>
            <person name="Putnam N.H."/>
            <person name="West C.M."/>
            <person name="Loomis W.F."/>
            <person name="Chisholm R.L."/>
            <person name="Shaulsky G."/>
            <person name="Strassmann J.E."/>
            <person name="Queller D.C."/>
            <person name="Kuspa A."/>
            <person name="Grigoriev I.V."/>
        </authorList>
    </citation>
    <scope>NUCLEOTIDE SEQUENCE [LARGE SCALE GENOMIC DNA]</scope>
    <source>
        <strain evidence="4">QSDP1</strain>
    </source>
</reference>
<dbReference type="PANTHER" id="PTHR11991:SF0">
    <property type="entry name" value="TRANSLATIONALLY-CONTROLLED TUMOR PROTEIN"/>
    <property type="match status" value="1"/>
</dbReference>
<dbReference type="GeneID" id="10509960"/>
<dbReference type="Proteomes" id="UP000001064">
    <property type="component" value="Unassembled WGS sequence"/>
</dbReference>
<dbReference type="PANTHER" id="PTHR11991">
    <property type="entry name" value="TRANSLATIONALLY CONTROLLED TUMOR PROTEIN-RELATED"/>
    <property type="match status" value="1"/>
</dbReference>
<dbReference type="InterPro" id="IPR011323">
    <property type="entry name" value="Mss4/transl-control_tumour"/>
</dbReference>
<keyword evidence="4" id="KW-1185">Reference proteome</keyword>
<evidence type="ECO:0000313" key="3">
    <source>
        <dbReference type="EMBL" id="EGC39381.1"/>
    </source>
</evidence>
<dbReference type="eggNOG" id="KOG1727">
    <property type="taxonomic scope" value="Eukaryota"/>
</dbReference>
<dbReference type="GO" id="GO:0010507">
    <property type="term" value="P:negative regulation of autophagy"/>
    <property type="evidence" value="ECO:0007669"/>
    <property type="project" value="UniProtKB-ARBA"/>
</dbReference>
<dbReference type="GO" id="GO:0005509">
    <property type="term" value="F:calcium ion binding"/>
    <property type="evidence" value="ECO:0000318"/>
    <property type="project" value="GO_Central"/>
</dbReference>
<dbReference type="OMA" id="AYNKCIK"/>
<dbReference type="STRING" id="5786.F0Z9H2"/>
<dbReference type="GO" id="GO:0019954">
    <property type="term" value="P:asexual reproduction"/>
    <property type="evidence" value="ECO:0007669"/>
    <property type="project" value="UniProtKB-ARBA"/>
</dbReference>
<dbReference type="SUPFAM" id="SSF51316">
    <property type="entry name" value="Mss4-like"/>
    <property type="match status" value="1"/>
</dbReference>
<sequence length="171" mass="19323">MKVFKDILGYYHDELLSDAFEIEEKDVVYEVKTKMITKDLDVKVDIGANASEEEGDEGVDSAGLVQVNNLVDSMRLTETSFDKKGYLTYIKGYMKALSDKLSETNPSRVDAFKSGAQEYIKGMVGQFSEYKFYQGENMDADGLVVLSYYKNPEDPAPTFVYFKDGLEAVKY</sequence>
<dbReference type="AlphaFoldDB" id="F0Z9H2"/>
<dbReference type="FunFam" id="2.170.150.10:FF:000002">
    <property type="entry name" value="Translationally-controlled tumor protein homolog"/>
    <property type="match status" value="1"/>
</dbReference>
<dbReference type="Gene3D" id="2.170.150.10">
    <property type="entry name" value="Metal Binding Protein, Guanine Nucleotide Exchange Factor, Chain A"/>
    <property type="match status" value="1"/>
</dbReference>
<evidence type="ECO:0000256" key="1">
    <source>
        <dbReference type="PROSITE-ProRule" id="PRU01133"/>
    </source>
</evidence>
<dbReference type="Pfam" id="PF00838">
    <property type="entry name" value="TCTP"/>
    <property type="match status" value="1"/>
</dbReference>
<feature type="domain" description="TCTP" evidence="2">
    <location>
        <begin position="1"/>
        <end position="171"/>
    </location>
</feature>
<dbReference type="InterPro" id="IPR034737">
    <property type="entry name" value="TCTP"/>
</dbReference>
<evidence type="ECO:0000313" key="4">
    <source>
        <dbReference type="Proteomes" id="UP000001064"/>
    </source>
</evidence>
<organism evidence="3 4">
    <name type="scientific">Dictyostelium purpureum</name>
    <name type="common">Slime mold</name>
    <dbReference type="NCBI Taxonomy" id="5786"/>
    <lineage>
        <taxon>Eukaryota</taxon>
        <taxon>Amoebozoa</taxon>
        <taxon>Evosea</taxon>
        <taxon>Eumycetozoa</taxon>
        <taxon>Dictyostelia</taxon>
        <taxon>Dictyosteliales</taxon>
        <taxon>Dictyosteliaceae</taxon>
        <taxon>Dictyostelium</taxon>
    </lineage>
</organism>
<proteinExistence type="inferred from homology"/>
<dbReference type="InterPro" id="IPR018105">
    <property type="entry name" value="Translational_control_tumour_p"/>
</dbReference>
<name>F0Z9H2_DICPU</name>
<dbReference type="GO" id="GO:0006907">
    <property type="term" value="P:pinocytosis"/>
    <property type="evidence" value="ECO:0007669"/>
    <property type="project" value="UniProtKB-ARBA"/>
</dbReference>
<dbReference type="PROSITE" id="PS51797">
    <property type="entry name" value="TCTP_3"/>
    <property type="match status" value="1"/>
</dbReference>
<accession>F0Z9H2</accession>
<dbReference type="GO" id="GO:0030154">
    <property type="term" value="P:cell differentiation"/>
    <property type="evidence" value="ECO:0007669"/>
    <property type="project" value="UniProtKB-ARBA"/>
</dbReference>
<dbReference type="InParanoid" id="F0Z9H2"/>
<dbReference type="OrthoDB" id="10248936at2759"/>
<dbReference type="InterPro" id="IPR011057">
    <property type="entry name" value="Mss4-like_sf"/>
</dbReference>
<comment type="similarity">
    <text evidence="1">Belongs to the TCTP family.</text>
</comment>